<dbReference type="OMA" id="HEITWIA"/>
<evidence type="ECO:0000313" key="2">
    <source>
        <dbReference type="Proteomes" id="UP000243498"/>
    </source>
</evidence>
<protein>
    <submittedName>
        <fullName evidence="1">Uncharacterized protein</fullName>
    </submittedName>
</protein>
<dbReference type="EMBL" id="AZHC01000040">
    <property type="protein sequence ID" value="OAA35650.1"/>
    <property type="molecule type" value="Genomic_DNA"/>
</dbReference>
<evidence type="ECO:0000313" key="1">
    <source>
        <dbReference type="EMBL" id="OAA35650.1"/>
    </source>
</evidence>
<name>A0A166XC49_METRR</name>
<accession>A0A166XC49</accession>
<dbReference type="OrthoDB" id="4500473at2759"/>
<dbReference type="STRING" id="1081105.A0A166XC49"/>
<dbReference type="AlphaFoldDB" id="A0A166XC49"/>
<keyword evidence="2" id="KW-1185">Reference proteome</keyword>
<gene>
    <name evidence="1" type="ORF">NOR_07841</name>
</gene>
<dbReference type="Proteomes" id="UP000243498">
    <property type="component" value="Unassembled WGS sequence"/>
</dbReference>
<reference evidence="1 2" key="1">
    <citation type="journal article" date="2016" name="Genome Biol. Evol.">
        <title>Divergent and convergent evolution of fungal pathogenicity.</title>
        <authorList>
            <person name="Shang Y."/>
            <person name="Xiao G."/>
            <person name="Zheng P."/>
            <person name="Cen K."/>
            <person name="Zhan S."/>
            <person name="Wang C."/>
        </authorList>
    </citation>
    <scope>NUCLEOTIDE SEQUENCE [LARGE SCALE GENOMIC DNA]</scope>
    <source>
        <strain evidence="1 2">RCEF 4871</strain>
    </source>
</reference>
<comment type="caution">
    <text evidence="1">The sequence shown here is derived from an EMBL/GenBank/DDBJ whole genome shotgun (WGS) entry which is preliminary data.</text>
</comment>
<organism evidence="1 2">
    <name type="scientific">Metarhizium rileyi (strain RCEF 4871)</name>
    <name type="common">Nomuraea rileyi</name>
    <dbReference type="NCBI Taxonomy" id="1649241"/>
    <lineage>
        <taxon>Eukaryota</taxon>
        <taxon>Fungi</taxon>
        <taxon>Dikarya</taxon>
        <taxon>Ascomycota</taxon>
        <taxon>Pezizomycotina</taxon>
        <taxon>Sordariomycetes</taxon>
        <taxon>Hypocreomycetidae</taxon>
        <taxon>Hypocreales</taxon>
        <taxon>Clavicipitaceae</taxon>
        <taxon>Metarhizium</taxon>
    </lineage>
</organism>
<proteinExistence type="predicted"/>
<sequence>MTSKKFPKNWVRTTSQDFSPSGSLSLGQLMTDPFNPDSCLITTPLTSIPAGGCYEETHKKDVAYRSEFSVRTGFRGWLQDTSGILAAAGVEQDRRGKDCFRIRIEKLLTKIFLPDVDYARKAVEATKYATDKKWWELRPRLYIVTGLRIAEGARSFTNDYTRGHDSGQAAAGDLSSAGIPLAVGCSANGKSIFDQHEHAAEISPFIVAYRLHEVFWTCRFKPLLTTRPFVRGIIQSAENSTAADEEIGVMEMVGYEIDNVASQAFDGGAFDTELMSE</sequence>